<dbReference type="InterPro" id="IPR036259">
    <property type="entry name" value="MFS_trans_sf"/>
</dbReference>
<dbReference type="InterPro" id="IPR005829">
    <property type="entry name" value="Sugar_transporter_CS"/>
</dbReference>
<evidence type="ECO:0000256" key="8">
    <source>
        <dbReference type="ARBA" id="ARBA00023180"/>
    </source>
</evidence>
<evidence type="ECO:0000313" key="12">
    <source>
        <dbReference type="Proteomes" id="UP001153636"/>
    </source>
</evidence>
<dbReference type="Proteomes" id="UP001153636">
    <property type="component" value="Chromosome 12"/>
</dbReference>
<dbReference type="InterPro" id="IPR005828">
    <property type="entry name" value="MFS_sugar_transport-like"/>
</dbReference>
<comment type="subcellular location">
    <subcellularLocation>
        <location evidence="1">Cell membrane</location>
        <topology evidence="1">Multi-pass membrane protein</topology>
    </subcellularLocation>
</comment>
<dbReference type="PRINTS" id="PR00171">
    <property type="entry name" value="SUGRTRNSPORT"/>
</dbReference>
<dbReference type="AlphaFoldDB" id="A0A9P0GAB9"/>
<feature type="transmembrane region" description="Helical" evidence="9">
    <location>
        <begin position="171"/>
        <end position="193"/>
    </location>
</feature>
<protein>
    <recommendedName>
        <fullName evidence="10">Major facilitator superfamily (MFS) profile domain-containing protein</fullName>
    </recommendedName>
</protein>
<dbReference type="EMBL" id="OV651824">
    <property type="protein sequence ID" value="CAH1102367.1"/>
    <property type="molecule type" value="Genomic_DNA"/>
</dbReference>
<dbReference type="PANTHER" id="PTHR48021:SF47">
    <property type="entry name" value="GH17672P"/>
    <property type="match status" value="1"/>
</dbReference>
<dbReference type="FunFam" id="1.20.1250.20:FF:000218">
    <property type="entry name" value="facilitated trehalose transporter Tret1"/>
    <property type="match status" value="1"/>
</dbReference>
<feature type="transmembrane region" description="Helical" evidence="9">
    <location>
        <begin position="390"/>
        <end position="410"/>
    </location>
</feature>
<keyword evidence="2" id="KW-0813">Transport</keyword>
<keyword evidence="7 9" id="KW-0472">Membrane</keyword>
<keyword evidence="12" id="KW-1185">Reference proteome</keyword>
<keyword evidence="8" id="KW-0325">Glycoprotein</keyword>
<evidence type="ECO:0000256" key="2">
    <source>
        <dbReference type="ARBA" id="ARBA00022448"/>
    </source>
</evidence>
<feature type="transmembrane region" description="Helical" evidence="9">
    <location>
        <begin position="12"/>
        <end position="32"/>
    </location>
</feature>
<evidence type="ECO:0000256" key="5">
    <source>
        <dbReference type="ARBA" id="ARBA00022692"/>
    </source>
</evidence>
<proteinExistence type="predicted"/>
<gene>
    <name evidence="11" type="ORF">PSYICH_LOCUS3476</name>
</gene>
<evidence type="ECO:0000256" key="6">
    <source>
        <dbReference type="ARBA" id="ARBA00022989"/>
    </source>
</evidence>
<keyword evidence="5 9" id="KW-0812">Transmembrane</keyword>
<dbReference type="PANTHER" id="PTHR48021">
    <property type="match status" value="1"/>
</dbReference>
<organism evidence="11 12">
    <name type="scientific">Psylliodes chrysocephalus</name>
    <dbReference type="NCBI Taxonomy" id="3402493"/>
    <lineage>
        <taxon>Eukaryota</taxon>
        <taxon>Metazoa</taxon>
        <taxon>Ecdysozoa</taxon>
        <taxon>Arthropoda</taxon>
        <taxon>Hexapoda</taxon>
        <taxon>Insecta</taxon>
        <taxon>Pterygota</taxon>
        <taxon>Neoptera</taxon>
        <taxon>Endopterygota</taxon>
        <taxon>Coleoptera</taxon>
        <taxon>Polyphaga</taxon>
        <taxon>Cucujiformia</taxon>
        <taxon>Chrysomeloidea</taxon>
        <taxon>Chrysomelidae</taxon>
        <taxon>Galerucinae</taxon>
        <taxon>Alticini</taxon>
        <taxon>Psylliodes</taxon>
    </lineage>
</organism>
<dbReference type="Gene3D" id="1.20.1250.20">
    <property type="entry name" value="MFS general substrate transporter like domains"/>
    <property type="match status" value="1"/>
</dbReference>
<dbReference type="SUPFAM" id="SSF103473">
    <property type="entry name" value="MFS general substrate transporter"/>
    <property type="match status" value="1"/>
</dbReference>
<evidence type="ECO:0000256" key="3">
    <source>
        <dbReference type="ARBA" id="ARBA00022475"/>
    </source>
</evidence>
<feature type="transmembrane region" description="Helical" evidence="9">
    <location>
        <begin position="294"/>
        <end position="313"/>
    </location>
</feature>
<accession>A0A9P0GAB9</accession>
<feature type="transmembrane region" description="Helical" evidence="9">
    <location>
        <begin position="353"/>
        <end position="378"/>
    </location>
</feature>
<feature type="transmembrane region" description="Helical" evidence="9">
    <location>
        <begin position="61"/>
        <end position="81"/>
    </location>
</feature>
<dbReference type="InterPro" id="IPR020846">
    <property type="entry name" value="MFS_dom"/>
</dbReference>
<evidence type="ECO:0000256" key="9">
    <source>
        <dbReference type="SAM" id="Phobius"/>
    </source>
</evidence>
<dbReference type="InterPro" id="IPR003663">
    <property type="entry name" value="Sugar/inositol_transpt"/>
</dbReference>
<feature type="domain" description="Major facilitator superfamily (MFS) profile" evidence="10">
    <location>
        <begin position="11"/>
        <end position="445"/>
    </location>
</feature>
<dbReference type="Pfam" id="PF00083">
    <property type="entry name" value="Sugar_tr"/>
    <property type="match status" value="1"/>
</dbReference>
<name>A0A9P0GAB9_9CUCU</name>
<feature type="transmembrane region" description="Helical" evidence="9">
    <location>
        <begin position="320"/>
        <end position="341"/>
    </location>
</feature>
<sequence length="458" mass="50417">MDETKGKTNYFLYWATFSVNILTMATGIAMSWSSPALVKLKSDDPSLNPLGRPITTFEESWIASLPSIGCVVGTLFCGFVSNKLGRKLTLIIFSIPFLGGYIAIALAKTVSIYYISRFLIGISGGNTLAVLPSYVGELAEDTNRGFLLCMMGILGASGYTFVYAIGPIVSIQVFAYLQLIPITLFYITFIPFIPESPYYFVEKNNIEAAKKCLKKIRTTENVDSELTKIIEHVAENKAKKTNWRELFTTKAARKGLTITCSLLTFQQFMGISAVMGYMQIIFAECRTSIPSDTASIIIGVLQIVSNIVATFTVDKIGRRVLLLSSNIGCSISLILLGAYFLLKFHKINTDVIFWLPLACLILFFSSYNFGFGTLPLTICGEIFASNIKSLASSISTFVCLSMAFIVTLGFPYLSEAIGMSGCFILFAGISLISIIFVIIMVPETKNKSFKEIQDMLDQ</sequence>
<evidence type="ECO:0000256" key="4">
    <source>
        <dbReference type="ARBA" id="ARBA00022597"/>
    </source>
</evidence>
<evidence type="ECO:0000259" key="10">
    <source>
        <dbReference type="PROSITE" id="PS50850"/>
    </source>
</evidence>
<keyword evidence="6 9" id="KW-1133">Transmembrane helix</keyword>
<reference evidence="11" key="1">
    <citation type="submission" date="2022-01" db="EMBL/GenBank/DDBJ databases">
        <authorList>
            <person name="King R."/>
        </authorList>
    </citation>
    <scope>NUCLEOTIDE SEQUENCE</scope>
</reference>
<dbReference type="OrthoDB" id="4142200at2759"/>
<feature type="transmembrane region" description="Helical" evidence="9">
    <location>
        <begin position="416"/>
        <end position="441"/>
    </location>
</feature>
<dbReference type="PROSITE" id="PS00217">
    <property type="entry name" value="SUGAR_TRANSPORT_2"/>
    <property type="match status" value="1"/>
</dbReference>
<dbReference type="PROSITE" id="PS50850">
    <property type="entry name" value="MFS"/>
    <property type="match status" value="1"/>
</dbReference>
<evidence type="ECO:0000256" key="7">
    <source>
        <dbReference type="ARBA" id="ARBA00023136"/>
    </source>
</evidence>
<keyword evidence="4" id="KW-0762">Sugar transport</keyword>
<feature type="transmembrane region" description="Helical" evidence="9">
    <location>
        <begin position="146"/>
        <end position="165"/>
    </location>
</feature>
<evidence type="ECO:0000256" key="1">
    <source>
        <dbReference type="ARBA" id="ARBA00004651"/>
    </source>
</evidence>
<evidence type="ECO:0000313" key="11">
    <source>
        <dbReference type="EMBL" id="CAH1102367.1"/>
    </source>
</evidence>
<feature type="transmembrane region" description="Helical" evidence="9">
    <location>
        <begin position="112"/>
        <end position="134"/>
    </location>
</feature>
<feature type="transmembrane region" description="Helical" evidence="9">
    <location>
        <begin position="256"/>
        <end position="282"/>
    </location>
</feature>
<keyword evidence="3" id="KW-1003">Cell membrane</keyword>
<dbReference type="InterPro" id="IPR050549">
    <property type="entry name" value="MFS_Trehalose_Transporter"/>
</dbReference>
<dbReference type="GO" id="GO:0005886">
    <property type="term" value="C:plasma membrane"/>
    <property type="evidence" value="ECO:0007669"/>
    <property type="project" value="UniProtKB-SubCell"/>
</dbReference>
<dbReference type="GO" id="GO:0022857">
    <property type="term" value="F:transmembrane transporter activity"/>
    <property type="evidence" value="ECO:0007669"/>
    <property type="project" value="InterPro"/>
</dbReference>
<feature type="transmembrane region" description="Helical" evidence="9">
    <location>
        <begin position="88"/>
        <end position="106"/>
    </location>
</feature>